<organism evidence="2 3">
    <name type="scientific">Diatraea saccharalis</name>
    <name type="common">sugarcane borer</name>
    <dbReference type="NCBI Taxonomy" id="40085"/>
    <lineage>
        <taxon>Eukaryota</taxon>
        <taxon>Metazoa</taxon>
        <taxon>Ecdysozoa</taxon>
        <taxon>Arthropoda</taxon>
        <taxon>Hexapoda</taxon>
        <taxon>Insecta</taxon>
        <taxon>Pterygota</taxon>
        <taxon>Neoptera</taxon>
        <taxon>Endopterygota</taxon>
        <taxon>Lepidoptera</taxon>
        <taxon>Glossata</taxon>
        <taxon>Ditrysia</taxon>
        <taxon>Pyraloidea</taxon>
        <taxon>Crambidae</taxon>
        <taxon>Crambinae</taxon>
        <taxon>Diatraea</taxon>
    </lineage>
</organism>
<reference evidence="2" key="1">
    <citation type="submission" date="2021-12" db="EMBL/GenBank/DDBJ databases">
        <authorList>
            <person name="King R."/>
        </authorList>
    </citation>
    <scope>NUCLEOTIDE SEQUENCE</scope>
</reference>
<gene>
    <name evidence="2" type="ORF">DIATSA_LOCUS577</name>
</gene>
<dbReference type="EMBL" id="OU893332">
    <property type="protein sequence ID" value="CAG9782305.1"/>
    <property type="molecule type" value="Genomic_DNA"/>
</dbReference>
<name>A0A9N9N3L8_9NEOP</name>
<dbReference type="Proteomes" id="UP001153714">
    <property type="component" value="Chromosome 1"/>
</dbReference>
<evidence type="ECO:0000313" key="3">
    <source>
        <dbReference type="Proteomes" id="UP001153714"/>
    </source>
</evidence>
<reference evidence="2" key="2">
    <citation type="submission" date="2022-10" db="EMBL/GenBank/DDBJ databases">
        <authorList>
            <consortium name="ENA_rothamsted_submissions"/>
            <consortium name="culmorum"/>
            <person name="King R."/>
        </authorList>
    </citation>
    <scope>NUCLEOTIDE SEQUENCE</scope>
</reference>
<feature type="compositionally biased region" description="Polar residues" evidence="1">
    <location>
        <begin position="7"/>
        <end position="16"/>
    </location>
</feature>
<evidence type="ECO:0000313" key="2">
    <source>
        <dbReference type="EMBL" id="CAG9782305.1"/>
    </source>
</evidence>
<dbReference type="OrthoDB" id="10023262at2759"/>
<accession>A0A9N9N3L8</accession>
<evidence type="ECO:0000256" key="1">
    <source>
        <dbReference type="SAM" id="MobiDB-lite"/>
    </source>
</evidence>
<feature type="region of interest" description="Disordered" evidence="1">
    <location>
        <begin position="1"/>
        <end position="20"/>
    </location>
</feature>
<dbReference type="AlphaFoldDB" id="A0A9N9N3L8"/>
<proteinExistence type="predicted"/>
<protein>
    <submittedName>
        <fullName evidence="2">Uncharacterized protein</fullName>
    </submittedName>
</protein>
<keyword evidence="3" id="KW-1185">Reference proteome</keyword>
<sequence>MEENDKLPSSSGTDTVQSKEKKYMQKFKSSWLENPDFKHWLKRSDKGETKAYCKLCDCHITCGMSELLRHQKSAKHVKQIAVTSKYGNMTSFLSGHLNSTNKALEMELKICGFLAKHD</sequence>